<dbReference type="Gene3D" id="3.40.630.30">
    <property type="match status" value="1"/>
</dbReference>
<dbReference type="AlphaFoldDB" id="A0A3R8W0U3"/>
<protein>
    <submittedName>
        <fullName evidence="2">N-acetyltransferase</fullName>
    </submittedName>
</protein>
<evidence type="ECO:0000259" key="1">
    <source>
        <dbReference type="Pfam" id="PF00583"/>
    </source>
</evidence>
<accession>A0A3R8W0U3</accession>
<dbReference type="CDD" id="cd04301">
    <property type="entry name" value="NAT_SF"/>
    <property type="match status" value="1"/>
</dbReference>
<dbReference type="EMBL" id="RHQL01000023">
    <property type="protein sequence ID" value="RRV04322.1"/>
    <property type="molecule type" value="Genomic_DNA"/>
</dbReference>
<dbReference type="RefSeq" id="WP_125882605.1">
    <property type="nucleotide sequence ID" value="NZ_RHQL01000023.1"/>
</dbReference>
<dbReference type="GO" id="GO:0016747">
    <property type="term" value="F:acyltransferase activity, transferring groups other than amino-acyl groups"/>
    <property type="evidence" value="ECO:0007669"/>
    <property type="project" value="InterPro"/>
</dbReference>
<dbReference type="SUPFAM" id="SSF55729">
    <property type="entry name" value="Acyl-CoA N-acyltransferases (Nat)"/>
    <property type="match status" value="1"/>
</dbReference>
<gene>
    <name evidence="2" type="ORF">EGJ28_22375</name>
</gene>
<feature type="domain" description="N-acetyltransferase" evidence="1">
    <location>
        <begin position="42"/>
        <end position="99"/>
    </location>
</feature>
<dbReference type="InterPro" id="IPR000182">
    <property type="entry name" value="GNAT_dom"/>
</dbReference>
<name>A0A3R8W0U3_9GAMM</name>
<organism evidence="2 3">
    <name type="scientific">Stutzerimonas xanthomarina</name>
    <dbReference type="NCBI Taxonomy" id="271420"/>
    <lineage>
        <taxon>Bacteria</taxon>
        <taxon>Pseudomonadati</taxon>
        <taxon>Pseudomonadota</taxon>
        <taxon>Gammaproteobacteria</taxon>
        <taxon>Pseudomonadales</taxon>
        <taxon>Pseudomonadaceae</taxon>
        <taxon>Stutzerimonas</taxon>
    </lineage>
</organism>
<proteinExistence type="predicted"/>
<sequence length="184" mass="20985">MDLLQRIRRLMKREGAPRASPDKSLPQVELQTVQTPTAPKTFLFPAPNLYSRILVEGRTVGFVDYGLNPLGDRIYIHKIEVAPEYQRHGYGLAALALIAAQYPVPMTPVHIYGSALAFWSVAREHLQRLGGEITDQLRTSQLEEEAKRWQHLVPEPEHERLIREYWEWVESERAAGRPAGPGIK</sequence>
<dbReference type="Proteomes" id="UP000276506">
    <property type="component" value="Unassembled WGS sequence"/>
</dbReference>
<dbReference type="InterPro" id="IPR016181">
    <property type="entry name" value="Acyl_CoA_acyltransferase"/>
</dbReference>
<dbReference type="Pfam" id="PF00583">
    <property type="entry name" value="Acetyltransf_1"/>
    <property type="match status" value="1"/>
</dbReference>
<evidence type="ECO:0000313" key="3">
    <source>
        <dbReference type="Proteomes" id="UP000276506"/>
    </source>
</evidence>
<reference evidence="2 3" key="1">
    <citation type="submission" date="2018-10" db="EMBL/GenBank/DDBJ databases">
        <title>Transmission dynamics of multidrug resistant bacteria on intensive care unit surfaces.</title>
        <authorList>
            <person name="D'Souza A.W."/>
            <person name="Potter R.F."/>
            <person name="Wallace M."/>
            <person name="Shupe A."/>
            <person name="Patel S."/>
            <person name="Sun S."/>
            <person name="Gul D."/>
            <person name="Kwon J.H."/>
            <person name="Andleeb S."/>
            <person name="Burnham C.-A.D."/>
            <person name="Dantas G."/>
        </authorList>
    </citation>
    <scope>NUCLEOTIDE SEQUENCE [LARGE SCALE GENOMIC DNA]</scope>
    <source>
        <strain evidence="2 3">PX_177</strain>
    </source>
</reference>
<evidence type="ECO:0000313" key="2">
    <source>
        <dbReference type="EMBL" id="RRV04322.1"/>
    </source>
</evidence>
<keyword evidence="2" id="KW-0808">Transferase</keyword>
<comment type="caution">
    <text evidence="2">The sequence shown here is derived from an EMBL/GenBank/DDBJ whole genome shotgun (WGS) entry which is preliminary data.</text>
</comment>